<dbReference type="Gene3D" id="1.20.1280.50">
    <property type="match status" value="1"/>
</dbReference>
<reference evidence="3" key="1">
    <citation type="submission" date="2022-06" db="EMBL/GenBank/DDBJ databases">
        <title>Genome Sequence of Candolleomyces eurysporus.</title>
        <authorList>
            <person name="Buettner E."/>
        </authorList>
    </citation>
    <scope>NUCLEOTIDE SEQUENCE</scope>
    <source>
        <strain evidence="3">VTCC 930004</strain>
    </source>
</reference>
<feature type="domain" description="F-box" evidence="2">
    <location>
        <begin position="10"/>
        <end position="60"/>
    </location>
</feature>
<dbReference type="Proteomes" id="UP001140091">
    <property type="component" value="Unassembled WGS sequence"/>
</dbReference>
<dbReference type="EMBL" id="JANBPK010000504">
    <property type="protein sequence ID" value="KAJ2935472.1"/>
    <property type="molecule type" value="Genomic_DNA"/>
</dbReference>
<feature type="non-terminal residue" evidence="3">
    <location>
        <position position="647"/>
    </location>
</feature>
<protein>
    <recommendedName>
        <fullName evidence="2">F-box domain-containing protein</fullName>
    </recommendedName>
</protein>
<dbReference type="Pfam" id="PF12937">
    <property type="entry name" value="F-box-like"/>
    <property type="match status" value="1"/>
</dbReference>
<evidence type="ECO:0000256" key="1">
    <source>
        <dbReference type="SAM" id="MobiDB-lite"/>
    </source>
</evidence>
<dbReference type="InterPro" id="IPR036047">
    <property type="entry name" value="F-box-like_dom_sf"/>
</dbReference>
<dbReference type="OrthoDB" id="3006100at2759"/>
<comment type="caution">
    <text evidence="3">The sequence shown here is derived from an EMBL/GenBank/DDBJ whole genome shotgun (WGS) entry which is preliminary data.</text>
</comment>
<dbReference type="AlphaFoldDB" id="A0A9W8JJ94"/>
<evidence type="ECO:0000313" key="3">
    <source>
        <dbReference type="EMBL" id="KAJ2935472.1"/>
    </source>
</evidence>
<feature type="compositionally biased region" description="Low complexity" evidence="1">
    <location>
        <begin position="351"/>
        <end position="367"/>
    </location>
</feature>
<sequence length="647" mass="69574">MEPPENKVDATTLTSLPPELLGEIFYHCSAFSPDAPLRLSLVSKSFHQVVHSTPTVWQRLSLKTNLVRDTGCAEEKATFWFSKVGSCLVDVKVEIVQSQSAVSGTTTPITHPSSHHLPLLGVLKAHVQHIRSLDVASASELDARVFLNAIYEAPSSSTSTTAIQVGDDIISLESLSVSVSSTTPPNLRLSSSFVKFPLQILLPKLQSLSLTNHTIDLLVSYATTSTSTPSADSIIDPSTINADLSLKTSFGTGTFENLRYLSVICPIRFAPLPVSSVLTILRSSPQLEELVIESRIMSEGPSIGFDANPNSPSALAAAGGPPTPTSAVGPAPESSNNSEAEAVNGGNTIDPSSPSIASITSPSTPTAATTNTPILVHLPHLTSLSLRTNAIPSILSQLLLPNLDRLHLEDLNGKRAGGSKETADVLRQVLVRMELPNVYHKKERSIGLRVLEVGGVDITVGGGVNSGQIERDAKTTWEWCFKRMVTLEELAVNKMSDPMSLFELFAPLQSPPSPSYPTSAFPGGFDGLYHHSTPSTPVCPSPVDTVCPLLRRFSITSTTCLLTSSDFRNRLIIDRFKSTRSNVELDVEVVKDPFYQSMLTGPVDFLSLYSDMTVPRPTGTHESFAVKRGSTTRKPTAKSFGPWVVLN</sequence>
<feature type="compositionally biased region" description="Low complexity" evidence="1">
    <location>
        <begin position="307"/>
        <end position="332"/>
    </location>
</feature>
<evidence type="ECO:0000259" key="2">
    <source>
        <dbReference type="PROSITE" id="PS50181"/>
    </source>
</evidence>
<feature type="compositionally biased region" description="Polar residues" evidence="1">
    <location>
        <begin position="333"/>
        <end position="350"/>
    </location>
</feature>
<dbReference type="PROSITE" id="PS50181">
    <property type="entry name" value="FBOX"/>
    <property type="match status" value="1"/>
</dbReference>
<gene>
    <name evidence="3" type="ORF">H1R20_g1622</name>
</gene>
<keyword evidence="4" id="KW-1185">Reference proteome</keyword>
<organism evidence="3 4">
    <name type="scientific">Candolleomyces eurysporus</name>
    <dbReference type="NCBI Taxonomy" id="2828524"/>
    <lineage>
        <taxon>Eukaryota</taxon>
        <taxon>Fungi</taxon>
        <taxon>Dikarya</taxon>
        <taxon>Basidiomycota</taxon>
        <taxon>Agaricomycotina</taxon>
        <taxon>Agaricomycetes</taxon>
        <taxon>Agaricomycetidae</taxon>
        <taxon>Agaricales</taxon>
        <taxon>Agaricineae</taxon>
        <taxon>Psathyrellaceae</taxon>
        <taxon>Candolleomyces</taxon>
    </lineage>
</organism>
<proteinExistence type="predicted"/>
<name>A0A9W8JJ94_9AGAR</name>
<evidence type="ECO:0000313" key="4">
    <source>
        <dbReference type="Proteomes" id="UP001140091"/>
    </source>
</evidence>
<feature type="region of interest" description="Disordered" evidence="1">
    <location>
        <begin position="305"/>
        <end position="367"/>
    </location>
</feature>
<dbReference type="InterPro" id="IPR001810">
    <property type="entry name" value="F-box_dom"/>
</dbReference>
<dbReference type="SUPFAM" id="SSF81383">
    <property type="entry name" value="F-box domain"/>
    <property type="match status" value="1"/>
</dbReference>
<accession>A0A9W8JJ94</accession>